<organism evidence="4">
    <name type="scientific">uncultured Thermomicrobiales bacterium</name>
    <dbReference type="NCBI Taxonomy" id="1645740"/>
    <lineage>
        <taxon>Bacteria</taxon>
        <taxon>Pseudomonadati</taxon>
        <taxon>Thermomicrobiota</taxon>
        <taxon>Thermomicrobia</taxon>
        <taxon>Thermomicrobiales</taxon>
        <taxon>environmental samples</taxon>
    </lineage>
</organism>
<evidence type="ECO:0000256" key="1">
    <source>
        <dbReference type="SAM" id="Coils"/>
    </source>
</evidence>
<accession>A0A6J4UCJ1</accession>
<evidence type="ECO:0000256" key="2">
    <source>
        <dbReference type="SAM" id="Phobius"/>
    </source>
</evidence>
<dbReference type="Gene3D" id="3.40.50.300">
    <property type="entry name" value="P-loop containing nucleotide triphosphate hydrolases"/>
    <property type="match status" value="2"/>
</dbReference>
<name>A0A6J4UCJ1_9BACT</name>
<reference evidence="4" key="1">
    <citation type="submission" date="2020-02" db="EMBL/GenBank/DDBJ databases">
        <authorList>
            <person name="Meier V. D."/>
        </authorList>
    </citation>
    <scope>NUCLEOTIDE SEQUENCE</scope>
    <source>
        <strain evidence="4">AVDCRST_MAG70</strain>
    </source>
</reference>
<evidence type="ECO:0000313" key="4">
    <source>
        <dbReference type="EMBL" id="CAA9544658.1"/>
    </source>
</evidence>
<dbReference type="PANTHER" id="PTHR41259:SF1">
    <property type="entry name" value="DOUBLE-STRAND BREAK REPAIR RAD50 ATPASE, PUTATIVE-RELATED"/>
    <property type="match status" value="1"/>
</dbReference>
<keyword evidence="2" id="KW-1133">Transmembrane helix</keyword>
<proteinExistence type="predicted"/>
<keyword evidence="2" id="KW-0812">Transmembrane</keyword>
<sequence>MQIRGWHIDGFGVLHDYRVEDIPAGLTVFSGPNEAGKSTLLAFIRGMLFGFVPGPGGVDTYPPLRGGHHGGQITLADGEGATYVVARTGTRRGARITRDGEPMPDDTLASLLGGTDRHLFDAVFAFNLADLQALEHLGHAEIQEHLTLTGIAGAARSPAQAIRSLAARRAALGTDGRLAGRADRGQDPLADVTARLARAREALVAYDDVRVAEREAGERIASLDAALRAARAERDEASLALRLWPAWRSRQEAEAALDEVPDVDPVADQAEQIDGLVTDIADYGAAIERLGSAAARRDEAAAAIEARLRDLGPDWDRSRLRDTGDTTAIRQVAAGFADRVERAELAAEAAAREVLAARGRVTREVRERAELESAIAAGTAGIDEEALLGRQAAIRRMRARRADLTSGILQVQVARTTLDGLEELRFQAATSPGTGGTLWLGRLLAVAGLVLLALAIWAGVGDDLAPAAAYAAGGIVALVLGAALISQVRRGERDRKERQGRIGARYAAALATLEEQTVRLANVRTGMAVDAAAAGCSPEPTSTELEEADRKAADALQSLREAESRRHDLDAMAERVREAEAAADSRVVEQSDRVRERDAIVGEWKAWLFTTPLPSTLPPRGILAFLDLVDSGRQRLETETAAIEDASTLQATVERVEGTLADVSGNLRAGTGGSTHVPNGGAVHSDGPTAFERGEPTVEAIRSLAARLEVERERQGQREALRAAIRTADAQMAAIATDADPGPIRDRLAEGDPDRWRGQIDVATSVERETTEALATARREATEASVRRRALEVSTEVADLELERNALLAERAIARREATVLAMAEGLLREMVARVERERQPEVLRLASGLFERITDGQYRRVFREVGGAGGLAIKANDGSVRPPGALSRGTLEQLYLALRLGLAVAFVPRVGKLPLVLDDVLVNFDPERALGVARALQDVARDRQVLLFTSQPATVDVMRSVEGGVAHFAMARHGTGGDWVDR</sequence>
<feature type="coiled-coil region" evidence="1">
    <location>
        <begin position="545"/>
        <end position="579"/>
    </location>
</feature>
<feature type="transmembrane region" description="Helical" evidence="2">
    <location>
        <begin position="467"/>
        <end position="488"/>
    </location>
</feature>
<gene>
    <name evidence="4" type="ORF">AVDCRST_MAG70-406</name>
</gene>
<dbReference type="InterPro" id="IPR038734">
    <property type="entry name" value="YhaN_AAA"/>
</dbReference>
<keyword evidence="1" id="KW-0175">Coiled coil</keyword>
<dbReference type="PANTHER" id="PTHR41259">
    <property type="entry name" value="DOUBLE-STRAND BREAK REPAIR RAD50 ATPASE, PUTATIVE-RELATED"/>
    <property type="match status" value="1"/>
</dbReference>
<dbReference type="SUPFAM" id="SSF52540">
    <property type="entry name" value="P-loop containing nucleoside triphosphate hydrolases"/>
    <property type="match status" value="1"/>
</dbReference>
<dbReference type="Pfam" id="PF13514">
    <property type="entry name" value="AAA_27"/>
    <property type="match status" value="1"/>
</dbReference>
<feature type="transmembrane region" description="Helical" evidence="2">
    <location>
        <begin position="443"/>
        <end position="461"/>
    </location>
</feature>
<keyword evidence="2" id="KW-0472">Membrane</keyword>
<dbReference type="EMBL" id="CADCWH010000066">
    <property type="protein sequence ID" value="CAA9544658.1"/>
    <property type="molecule type" value="Genomic_DNA"/>
</dbReference>
<protein>
    <submittedName>
        <fullName evidence="4">DNA double-strand break repair Rad50 ATPase</fullName>
    </submittedName>
</protein>
<feature type="coiled-coil region" evidence="1">
    <location>
        <begin position="790"/>
        <end position="817"/>
    </location>
</feature>
<evidence type="ECO:0000259" key="3">
    <source>
        <dbReference type="Pfam" id="PF13514"/>
    </source>
</evidence>
<dbReference type="AlphaFoldDB" id="A0A6J4UCJ1"/>
<feature type="domain" description="YhaN AAA" evidence="3">
    <location>
        <begin position="1"/>
        <end position="152"/>
    </location>
</feature>
<dbReference type="InterPro" id="IPR027417">
    <property type="entry name" value="P-loop_NTPase"/>
</dbReference>